<dbReference type="AlphaFoldDB" id="C8PHZ6"/>
<evidence type="ECO:0000313" key="2">
    <source>
        <dbReference type="Proteomes" id="UP000005709"/>
    </source>
</evidence>
<reference evidence="1 2" key="1">
    <citation type="submission" date="2009-07" db="EMBL/GenBank/DDBJ databases">
        <authorList>
            <person name="Madupu R."/>
            <person name="Sebastian Y."/>
            <person name="Durkin A.S."/>
            <person name="Torralba M."/>
            <person name="Methe B."/>
            <person name="Sutton G.G."/>
            <person name="Strausberg R.L."/>
            <person name="Nelson K.E."/>
        </authorList>
    </citation>
    <scope>NUCLEOTIDE SEQUENCE [LARGE SCALE GENOMIC DNA]</scope>
    <source>
        <strain evidence="1 2">RM3268</strain>
    </source>
</reference>
<accession>C8PHZ6</accession>
<sequence>MYSQSSRIKFAPFVALASLHFREAPFRAANTAASVVSKSA</sequence>
<dbReference type="EMBL" id="ACYG01000024">
    <property type="protein sequence ID" value="EEV17760.1"/>
    <property type="molecule type" value="Genomic_DNA"/>
</dbReference>
<gene>
    <name evidence="1" type="ORF">CAMGR0001_0592</name>
</gene>
<evidence type="ECO:0000313" key="1">
    <source>
        <dbReference type="EMBL" id="EEV17760.1"/>
    </source>
</evidence>
<name>C8PHZ6_9BACT</name>
<keyword evidence="2" id="KW-1185">Reference proteome</keyword>
<comment type="caution">
    <text evidence="1">The sequence shown here is derived from an EMBL/GenBank/DDBJ whole genome shotgun (WGS) entry which is preliminary data.</text>
</comment>
<protein>
    <submittedName>
        <fullName evidence="1">Uncharacterized protein</fullName>
    </submittedName>
</protein>
<proteinExistence type="predicted"/>
<organism evidence="1 2">
    <name type="scientific">Campylobacter gracilis RM3268</name>
    <dbReference type="NCBI Taxonomy" id="553220"/>
    <lineage>
        <taxon>Bacteria</taxon>
        <taxon>Pseudomonadati</taxon>
        <taxon>Campylobacterota</taxon>
        <taxon>Epsilonproteobacteria</taxon>
        <taxon>Campylobacterales</taxon>
        <taxon>Campylobacteraceae</taxon>
        <taxon>Campylobacter</taxon>
    </lineage>
</organism>
<dbReference type="Proteomes" id="UP000005709">
    <property type="component" value="Unassembled WGS sequence"/>
</dbReference>